<dbReference type="PANTHER" id="PTHR30543">
    <property type="entry name" value="CHROMATE REDUCTASE"/>
    <property type="match status" value="1"/>
</dbReference>
<proteinExistence type="predicted"/>
<protein>
    <submittedName>
        <fullName evidence="2">NAD(P)H-dependent oxidoreductase</fullName>
    </submittedName>
</protein>
<dbReference type="Proteomes" id="UP000295748">
    <property type="component" value="Chromosome"/>
</dbReference>
<evidence type="ECO:0000313" key="2">
    <source>
        <dbReference type="EMBL" id="QBR90706.1"/>
    </source>
</evidence>
<dbReference type="SUPFAM" id="SSF52218">
    <property type="entry name" value="Flavoproteins"/>
    <property type="match status" value="1"/>
</dbReference>
<organism evidence="2 3">
    <name type="scientific">Microbacterium wangchenii</name>
    <dbReference type="NCBI Taxonomy" id="2541726"/>
    <lineage>
        <taxon>Bacteria</taxon>
        <taxon>Bacillati</taxon>
        <taxon>Actinomycetota</taxon>
        <taxon>Actinomycetes</taxon>
        <taxon>Micrococcales</taxon>
        <taxon>Microbacteriaceae</taxon>
        <taxon>Microbacterium</taxon>
    </lineage>
</organism>
<name>A0ABX5SWY7_9MICO</name>
<dbReference type="InterPro" id="IPR029039">
    <property type="entry name" value="Flavoprotein-like_sf"/>
</dbReference>
<evidence type="ECO:0000313" key="3">
    <source>
        <dbReference type="Proteomes" id="UP000295748"/>
    </source>
</evidence>
<dbReference type="Pfam" id="PF03358">
    <property type="entry name" value="FMN_red"/>
    <property type="match status" value="1"/>
</dbReference>
<dbReference type="EMBL" id="CP038266">
    <property type="protein sequence ID" value="QBR90706.1"/>
    <property type="molecule type" value="Genomic_DNA"/>
</dbReference>
<evidence type="ECO:0000259" key="1">
    <source>
        <dbReference type="Pfam" id="PF03358"/>
    </source>
</evidence>
<sequence length="192" mass="21143">MRPRIALLVGSIRRGRKGCSVARWAQDHARNRQDADYVLVDLAAIDLPRFDAETPPSFGGYRDEQTQRWSHLIAGFDAFVFVTPEYNRSIPAALKDAIDHLYAEWRDKAAGFIGYGVVGGVRAVEHLRLICGELHLADVSTSVAIDLADITREGVDPAGGYEAELDVMLDELLSWARALRPLRGDRLAASAA</sequence>
<reference evidence="2 3" key="1">
    <citation type="submission" date="2019-03" db="EMBL/GenBank/DDBJ databases">
        <authorList>
            <person name="Dong K."/>
        </authorList>
    </citation>
    <scope>NUCLEOTIDE SEQUENCE [LARGE SCALE GENOMIC DNA]</scope>
    <source>
        <strain evidence="3">dk512</strain>
    </source>
</reference>
<dbReference type="Gene3D" id="3.40.50.360">
    <property type="match status" value="1"/>
</dbReference>
<gene>
    <name evidence="2" type="ORF">E4K62_11100</name>
</gene>
<dbReference type="InterPro" id="IPR005025">
    <property type="entry name" value="FMN_Rdtase-like_dom"/>
</dbReference>
<dbReference type="InterPro" id="IPR050712">
    <property type="entry name" value="NAD(P)H-dep_reductase"/>
</dbReference>
<keyword evidence="3" id="KW-1185">Reference proteome</keyword>
<accession>A0ABX5SWY7</accession>
<dbReference type="PANTHER" id="PTHR30543:SF21">
    <property type="entry name" value="NAD(P)H-DEPENDENT FMN REDUCTASE LOT6"/>
    <property type="match status" value="1"/>
</dbReference>
<feature type="domain" description="NADPH-dependent FMN reductase-like" evidence="1">
    <location>
        <begin position="3"/>
        <end position="146"/>
    </location>
</feature>